<dbReference type="EMBL" id="JQSG02000004">
    <property type="protein sequence ID" value="OBS08953.1"/>
    <property type="molecule type" value="Genomic_DNA"/>
</dbReference>
<evidence type="ECO:0000313" key="2">
    <source>
        <dbReference type="Proteomes" id="UP000029273"/>
    </source>
</evidence>
<dbReference type="Proteomes" id="UP000029273">
    <property type="component" value="Unassembled WGS sequence"/>
</dbReference>
<keyword evidence="2" id="KW-1185">Reference proteome</keyword>
<protein>
    <submittedName>
        <fullName evidence="1">Uncharacterized protein</fullName>
    </submittedName>
</protein>
<evidence type="ECO:0000313" key="1">
    <source>
        <dbReference type="EMBL" id="OBS08953.1"/>
    </source>
</evidence>
<gene>
    <name evidence="1" type="ORF">Thpro_022070</name>
</gene>
<reference evidence="1 2" key="1">
    <citation type="journal article" date="2014" name="Genome Announc.">
        <title>Draft Genome Sequence of the Iron-Oxidizing, Acidophilic, and Halotolerant 'Thiobacillus prosperus' Type Strain DSM 5130.</title>
        <authorList>
            <person name="Ossandon F.J."/>
            <person name="Cardenas J.P."/>
            <person name="Corbett M."/>
            <person name="Quatrini R."/>
            <person name="Holmes D.S."/>
            <person name="Watkin E."/>
        </authorList>
    </citation>
    <scope>NUCLEOTIDE SEQUENCE [LARGE SCALE GENOMIC DNA]</scope>
    <source>
        <strain evidence="1 2">DSM 5130</strain>
    </source>
</reference>
<proteinExistence type="predicted"/>
<comment type="caution">
    <text evidence="1">The sequence shown here is derived from an EMBL/GenBank/DDBJ whole genome shotgun (WGS) entry which is preliminary data.</text>
</comment>
<name>A0A1A6C315_9GAMM</name>
<organism evidence="1 2">
    <name type="scientific">Acidihalobacter prosperus</name>
    <dbReference type="NCBI Taxonomy" id="160660"/>
    <lineage>
        <taxon>Bacteria</taxon>
        <taxon>Pseudomonadati</taxon>
        <taxon>Pseudomonadota</taxon>
        <taxon>Gammaproteobacteria</taxon>
        <taxon>Chromatiales</taxon>
        <taxon>Ectothiorhodospiraceae</taxon>
        <taxon>Acidihalobacter</taxon>
    </lineage>
</organism>
<accession>A0A1A6C315</accession>
<sequence length="110" mass="12556">MGDFNPGEGVSAIWWEPGLQAAEKLGPDYRELVTAWWRSRLPDEETFNSALVRQAYLIDVAAWTPQGDEVIYDAACDQYMFRVPWVSRQLKVNTLRAARMIYHHDGATAP</sequence>
<dbReference type="AlphaFoldDB" id="A0A1A6C315"/>